<evidence type="ECO:0000313" key="3">
    <source>
        <dbReference type="Proteomes" id="UP000663879"/>
    </source>
</evidence>
<gene>
    <name evidence="2" type="ORF">OXX778_LOCUS46</name>
</gene>
<feature type="compositionally biased region" description="Low complexity" evidence="1">
    <location>
        <begin position="304"/>
        <end position="316"/>
    </location>
</feature>
<name>A0A813M2V4_9BILA</name>
<dbReference type="EMBL" id="CAJNOC010000002">
    <property type="protein sequence ID" value="CAF0703174.1"/>
    <property type="molecule type" value="Genomic_DNA"/>
</dbReference>
<dbReference type="OrthoDB" id="10397614at2759"/>
<dbReference type="Proteomes" id="UP000663879">
    <property type="component" value="Unassembled WGS sequence"/>
</dbReference>
<proteinExistence type="predicted"/>
<evidence type="ECO:0000313" key="2">
    <source>
        <dbReference type="EMBL" id="CAF0703174.1"/>
    </source>
</evidence>
<keyword evidence="3" id="KW-1185">Reference proteome</keyword>
<feature type="compositionally biased region" description="Basic and acidic residues" evidence="1">
    <location>
        <begin position="235"/>
        <end position="262"/>
    </location>
</feature>
<comment type="caution">
    <text evidence="2">The sequence shown here is derived from an EMBL/GenBank/DDBJ whole genome shotgun (WGS) entry which is preliminary data.</text>
</comment>
<organism evidence="2 3">
    <name type="scientific">Brachionus calyciflorus</name>
    <dbReference type="NCBI Taxonomy" id="104777"/>
    <lineage>
        <taxon>Eukaryota</taxon>
        <taxon>Metazoa</taxon>
        <taxon>Spiralia</taxon>
        <taxon>Gnathifera</taxon>
        <taxon>Rotifera</taxon>
        <taxon>Eurotatoria</taxon>
        <taxon>Monogononta</taxon>
        <taxon>Pseudotrocha</taxon>
        <taxon>Ploima</taxon>
        <taxon>Brachionidae</taxon>
        <taxon>Brachionus</taxon>
    </lineage>
</organism>
<feature type="region of interest" description="Disordered" evidence="1">
    <location>
        <begin position="221"/>
        <end position="316"/>
    </location>
</feature>
<reference evidence="2" key="1">
    <citation type="submission" date="2021-02" db="EMBL/GenBank/DDBJ databases">
        <authorList>
            <person name="Nowell W R."/>
        </authorList>
    </citation>
    <scope>NUCLEOTIDE SEQUENCE</scope>
    <source>
        <strain evidence="2">Ploen Becks lab</strain>
    </source>
</reference>
<evidence type="ECO:0000256" key="1">
    <source>
        <dbReference type="SAM" id="MobiDB-lite"/>
    </source>
</evidence>
<dbReference type="AlphaFoldDB" id="A0A813M2V4"/>
<protein>
    <submittedName>
        <fullName evidence="2">Uncharacterized protein</fullName>
    </submittedName>
</protein>
<accession>A0A813M2V4</accession>
<sequence>MSDFNDIFGYKVYKPPPEKDMPVVQDLNVLGEVITLIDPSADVIQDPAVQKILKSLDGERTVKIEDLPPDVRYDGWNKKAQYDNQVISRNATGQRQNLQPKLPVVQHNLLKDDGKSQHYQQEALKQAQLKAQSAKNSELEFSRQLQETKLALEKEIHRQLVEQLTLRAQKKSVTPDQQALIEKLYLDLRLINPELAFATLKASASLNETNQSEVYAPVQQIQRTAPPQQQQQQQRLEKPSNRQPEEHKTSRRDRESEREYHHSSSKHGHSSKSESRRGEAQQLVYNQGSIYNARDEPIRIRVPKVSSKSTKSSSRR</sequence>
<feature type="compositionally biased region" description="Low complexity" evidence="1">
    <location>
        <begin position="221"/>
        <end position="234"/>
    </location>
</feature>